<dbReference type="EMBL" id="JASSZA010000006">
    <property type="protein sequence ID" value="KAK2109360.1"/>
    <property type="molecule type" value="Genomic_DNA"/>
</dbReference>
<keyword evidence="3" id="KW-0677">Repeat</keyword>
<evidence type="ECO:0000256" key="3">
    <source>
        <dbReference type="ARBA" id="ARBA00022737"/>
    </source>
</evidence>
<dbReference type="PROSITE" id="PS01186">
    <property type="entry name" value="EGF_2"/>
    <property type="match status" value="1"/>
</dbReference>
<dbReference type="SUPFAM" id="SSF49899">
    <property type="entry name" value="Concanavalin A-like lectins/glucanases"/>
    <property type="match status" value="1"/>
</dbReference>
<dbReference type="PROSITE" id="PS50026">
    <property type="entry name" value="EGF_3"/>
    <property type="match status" value="2"/>
</dbReference>
<reference evidence="7 8" key="1">
    <citation type="submission" date="2023-05" db="EMBL/GenBank/DDBJ databases">
        <title>B98-5 Cell Line De Novo Hybrid Assembly: An Optical Mapping Approach.</title>
        <authorList>
            <person name="Kananen K."/>
            <person name="Auerbach J.A."/>
            <person name="Kautto E."/>
            <person name="Blachly J.S."/>
        </authorList>
    </citation>
    <scope>NUCLEOTIDE SEQUENCE [LARGE SCALE GENOMIC DNA]</scope>
    <source>
        <strain evidence="7">B95-8</strain>
        <tissue evidence="7">Cell line</tissue>
    </source>
</reference>
<feature type="disulfide bond" evidence="5">
    <location>
        <begin position="66"/>
        <end position="75"/>
    </location>
</feature>
<feature type="disulfide bond" evidence="5">
    <location>
        <begin position="26"/>
        <end position="35"/>
    </location>
</feature>
<dbReference type="InterPro" id="IPR000742">
    <property type="entry name" value="EGF"/>
</dbReference>
<gene>
    <name evidence="7" type="ORF">P7K49_014525</name>
</gene>
<dbReference type="SUPFAM" id="SSF57196">
    <property type="entry name" value="EGF/Laminin"/>
    <property type="match status" value="1"/>
</dbReference>
<evidence type="ECO:0000313" key="8">
    <source>
        <dbReference type="Proteomes" id="UP001266305"/>
    </source>
</evidence>
<keyword evidence="4 5" id="KW-1015">Disulfide bond</keyword>
<feature type="domain" description="EGF-like" evidence="6">
    <location>
        <begin position="1"/>
        <end position="36"/>
    </location>
</feature>
<accession>A0ABQ9VJN3</accession>
<feature type="domain" description="EGF-like" evidence="6">
    <location>
        <begin position="38"/>
        <end position="76"/>
    </location>
</feature>
<dbReference type="CDD" id="cd00054">
    <property type="entry name" value="EGF_CA"/>
    <property type="match status" value="2"/>
</dbReference>
<dbReference type="Gene3D" id="2.10.25.10">
    <property type="entry name" value="Laminin"/>
    <property type="match status" value="2"/>
</dbReference>
<proteinExistence type="predicted"/>
<evidence type="ECO:0000256" key="2">
    <source>
        <dbReference type="ARBA" id="ARBA00022729"/>
    </source>
</evidence>
<evidence type="ECO:0000313" key="7">
    <source>
        <dbReference type="EMBL" id="KAK2109360.1"/>
    </source>
</evidence>
<keyword evidence="1 5" id="KW-0245">EGF-like domain</keyword>
<dbReference type="InterPro" id="IPR000152">
    <property type="entry name" value="EGF-type_Asp/Asn_hydroxyl_site"/>
</dbReference>
<comment type="caution">
    <text evidence="7">The sequence shown here is derived from an EMBL/GenBank/DDBJ whole genome shotgun (WGS) entry which is preliminary data.</text>
</comment>
<dbReference type="PANTHER" id="PTHR45836:SF3">
    <property type="entry name" value="SLIT HOMOLOG 1 PROTEIN"/>
    <property type="match status" value="1"/>
</dbReference>
<keyword evidence="2" id="KW-0732">Signal</keyword>
<dbReference type="InterPro" id="IPR013320">
    <property type="entry name" value="ConA-like_dom_sf"/>
</dbReference>
<dbReference type="PANTHER" id="PTHR45836">
    <property type="entry name" value="SLIT HOMOLOG"/>
    <property type="match status" value="1"/>
</dbReference>
<name>A0ABQ9VJN3_SAGOE</name>
<organism evidence="7 8">
    <name type="scientific">Saguinus oedipus</name>
    <name type="common">Cotton-top tamarin</name>
    <name type="synonym">Oedipomidas oedipus</name>
    <dbReference type="NCBI Taxonomy" id="9490"/>
    <lineage>
        <taxon>Eukaryota</taxon>
        <taxon>Metazoa</taxon>
        <taxon>Chordata</taxon>
        <taxon>Craniata</taxon>
        <taxon>Vertebrata</taxon>
        <taxon>Euteleostomi</taxon>
        <taxon>Mammalia</taxon>
        <taxon>Eutheria</taxon>
        <taxon>Euarchontoglires</taxon>
        <taxon>Primates</taxon>
        <taxon>Haplorrhini</taxon>
        <taxon>Platyrrhini</taxon>
        <taxon>Cebidae</taxon>
        <taxon>Callitrichinae</taxon>
        <taxon>Saguinus</taxon>
    </lineage>
</organism>
<keyword evidence="8" id="KW-1185">Reference proteome</keyword>
<dbReference type="InterPro" id="IPR001881">
    <property type="entry name" value="EGF-like_Ca-bd_dom"/>
</dbReference>
<evidence type="ECO:0000259" key="6">
    <source>
        <dbReference type="PROSITE" id="PS50026"/>
    </source>
</evidence>
<protein>
    <recommendedName>
        <fullName evidence="6">EGF-like domain-containing protein</fullName>
    </recommendedName>
</protein>
<comment type="caution">
    <text evidence="5">Lacks conserved residue(s) required for the propagation of feature annotation.</text>
</comment>
<evidence type="ECO:0000256" key="1">
    <source>
        <dbReference type="ARBA" id="ARBA00022536"/>
    </source>
</evidence>
<dbReference type="Pfam" id="PF00008">
    <property type="entry name" value="EGF"/>
    <property type="match status" value="2"/>
</dbReference>
<sequence length="171" mass="18899">MDDCVEHACANGGICMDTMGNYTCQCPLQYKGRACEQLVELCSPYLNPCQHEAQCVGTQAGPRCECVPGYTGDDCSKNQDDCRNHRCQSGAQCVNEFADLQNWHRANITLQVSMVEDNGFLPYNRNNDHIAVELYQGHVHVSYHPGSYPSSAIYSAEMINSTVPHCSAGRL</sequence>
<evidence type="ECO:0000256" key="4">
    <source>
        <dbReference type="ARBA" id="ARBA00023157"/>
    </source>
</evidence>
<dbReference type="SMART" id="SM00179">
    <property type="entry name" value="EGF_CA"/>
    <property type="match status" value="2"/>
</dbReference>
<dbReference type="Gene3D" id="2.60.120.200">
    <property type="match status" value="1"/>
</dbReference>
<dbReference type="SMART" id="SM00181">
    <property type="entry name" value="EGF"/>
    <property type="match status" value="2"/>
</dbReference>
<dbReference type="PROSITE" id="PS00010">
    <property type="entry name" value="ASX_HYDROXYL"/>
    <property type="match status" value="1"/>
</dbReference>
<evidence type="ECO:0000256" key="5">
    <source>
        <dbReference type="PROSITE-ProRule" id="PRU00076"/>
    </source>
</evidence>
<dbReference type="InterPro" id="IPR051355">
    <property type="entry name" value="Notch/Slit_guidance"/>
</dbReference>
<dbReference type="Proteomes" id="UP001266305">
    <property type="component" value="Unassembled WGS sequence"/>
</dbReference>
<dbReference type="PROSITE" id="PS00022">
    <property type="entry name" value="EGF_1"/>
    <property type="match status" value="2"/>
</dbReference>